<accession>A0A6U6PGJ2</accession>
<dbReference type="Pfam" id="PF00090">
    <property type="entry name" value="TSP_1"/>
    <property type="match status" value="2"/>
</dbReference>
<evidence type="ECO:0000256" key="2">
    <source>
        <dbReference type="SAM" id="Phobius"/>
    </source>
</evidence>
<feature type="transmembrane region" description="Helical" evidence="2">
    <location>
        <begin position="69"/>
        <end position="94"/>
    </location>
</feature>
<keyword evidence="2" id="KW-0472">Membrane</keyword>
<dbReference type="AlphaFoldDB" id="A0A6U6PGJ2"/>
<dbReference type="PANTHER" id="PTHR11311:SF16">
    <property type="entry name" value="SPONDIN-1"/>
    <property type="match status" value="1"/>
</dbReference>
<dbReference type="Gene3D" id="2.20.100.10">
    <property type="entry name" value="Thrombospondin type-1 (TSP1) repeat"/>
    <property type="match status" value="2"/>
</dbReference>
<dbReference type="SUPFAM" id="SSF82895">
    <property type="entry name" value="TSP-1 type 1 repeat"/>
    <property type="match status" value="2"/>
</dbReference>
<dbReference type="InterPro" id="IPR051418">
    <property type="entry name" value="Spondin/Thrombospondin_T1"/>
</dbReference>
<reference evidence="3" key="1">
    <citation type="submission" date="2021-01" db="EMBL/GenBank/DDBJ databases">
        <authorList>
            <person name="Corre E."/>
            <person name="Pelletier E."/>
            <person name="Niang G."/>
            <person name="Scheremetjew M."/>
            <person name="Finn R."/>
            <person name="Kale V."/>
            <person name="Holt S."/>
            <person name="Cochrane G."/>
            <person name="Meng A."/>
            <person name="Brown T."/>
            <person name="Cohen L."/>
        </authorList>
    </citation>
    <scope>NUCLEOTIDE SEQUENCE</scope>
    <source>
        <strain evidence="3">RCC3387</strain>
    </source>
</reference>
<sequence length="666" mass="70327">MSFPTAGLGGVLPLAEQQGFTPLVSPKEIAKAVGASGKDEPEPMVLMAAPPTHKGMPLVARKKGQKERVIQLACGAAGFGTVLLLLVLLVTWAVRSTIALFGGSAPPHVEDTTSAPPPTTQVATTSAGPRAPQAPKEKHLKTALKIGNMDYARIDGDSKLKAKLLQKLKESLAAKMHVKPEDIKLATLPGSVRVVVDIKGPQDEAGIKAAEEEIDAGTDLADAVTHTLGSDPDISQAATGPIRVDRTEKAAVVEEPAHSAQLGDTELRLRLSRDPTKCLDIRGLVAGGPEHPKLEDCGTPELSILVGPDGTMRPKAFPGMCLNTFGGAELRLWSCTTSSSANIEFEVPTDGFGQVHLRSDPTKCLVPMGGDSAVPVTLAACNPFHAIEASWTIEADSCRFEGWSEWTDCDVTCGHGKRTRAAIPSEDPRCTDSLEQTAPCAQPKCGAEDVGAAVGATPPPPEPPPSQAGLLRLAGRPTFCLVAMTHQKLVMQECSKDHGVWQMSHGDSGTLRWSSMPEHCLSTGSDAQLRMVPCKGSSPDQIQFTLSTLSTPGSHSRICLAAETKRCLVAPGAAERVPVRFAQPGGGFELRECGPLGSDVTCAQFQATPVGCDFMDWAAWSSCSATCGSGMRSRKRYRSPEDKICPDSFVEEAQAVCTLAKCPSTR</sequence>
<dbReference type="GO" id="GO:0007155">
    <property type="term" value="P:cell adhesion"/>
    <property type="evidence" value="ECO:0007669"/>
    <property type="project" value="TreeGrafter"/>
</dbReference>
<dbReference type="SUPFAM" id="SSF50370">
    <property type="entry name" value="Ricin B-like lectins"/>
    <property type="match status" value="2"/>
</dbReference>
<dbReference type="PANTHER" id="PTHR11311">
    <property type="entry name" value="SPONDIN"/>
    <property type="match status" value="1"/>
</dbReference>
<keyword evidence="2" id="KW-0812">Transmembrane</keyword>
<dbReference type="SMART" id="SM00209">
    <property type="entry name" value="TSP1"/>
    <property type="match status" value="2"/>
</dbReference>
<dbReference type="InterPro" id="IPR000884">
    <property type="entry name" value="TSP1_rpt"/>
</dbReference>
<dbReference type="Gene3D" id="2.80.10.50">
    <property type="match status" value="1"/>
</dbReference>
<dbReference type="EMBL" id="HBGW01059383">
    <property type="protein sequence ID" value="CAD9600568.1"/>
    <property type="molecule type" value="Transcribed_RNA"/>
</dbReference>
<protein>
    <submittedName>
        <fullName evidence="3">Uncharacterized protein</fullName>
    </submittedName>
</protein>
<organism evidence="3">
    <name type="scientific">Zooxanthella nutricula</name>
    <dbReference type="NCBI Taxonomy" id="1333877"/>
    <lineage>
        <taxon>Eukaryota</taxon>
        <taxon>Sar</taxon>
        <taxon>Alveolata</taxon>
        <taxon>Dinophyceae</taxon>
        <taxon>Peridiniales</taxon>
        <taxon>Peridiniales incertae sedis</taxon>
        <taxon>Zooxanthella</taxon>
    </lineage>
</organism>
<dbReference type="InterPro" id="IPR035992">
    <property type="entry name" value="Ricin_B-like_lectins"/>
</dbReference>
<proteinExistence type="predicted"/>
<gene>
    <name evidence="3" type="ORF">BRAN1462_LOCUS37807</name>
</gene>
<name>A0A6U6PGJ2_9DINO</name>
<keyword evidence="2" id="KW-1133">Transmembrane helix</keyword>
<dbReference type="PROSITE" id="PS50092">
    <property type="entry name" value="TSP1"/>
    <property type="match status" value="2"/>
</dbReference>
<dbReference type="PROSITE" id="PS50231">
    <property type="entry name" value="RICIN_B_LECTIN"/>
    <property type="match status" value="1"/>
</dbReference>
<dbReference type="GO" id="GO:0031012">
    <property type="term" value="C:extracellular matrix"/>
    <property type="evidence" value="ECO:0007669"/>
    <property type="project" value="TreeGrafter"/>
</dbReference>
<evidence type="ECO:0000256" key="1">
    <source>
        <dbReference type="SAM" id="MobiDB-lite"/>
    </source>
</evidence>
<dbReference type="InterPro" id="IPR036383">
    <property type="entry name" value="TSP1_rpt_sf"/>
</dbReference>
<evidence type="ECO:0000313" key="3">
    <source>
        <dbReference type="EMBL" id="CAD9600568.1"/>
    </source>
</evidence>
<feature type="region of interest" description="Disordered" evidence="1">
    <location>
        <begin position="105"/>
        <end position="137"/>
    </location>
</feature>